<proteinExistence type="predicted"/>
<name>A0A1H0WT35_9BURK</name>
<dbReference type="EMBL" id="FNJL01000056">
    <property type="protein sequence ID" value="SDP93861.1"/>
    <property type="molecule type" value="Genomic_DNA"/>
</dbReference>
<sequence length="41" mass="4732">MIRPFGRLLPLLFIAIFCQGVLAADEEWQFQYKPLSGAYEV</sequence>
<accession>A0A1H0WT35</accession>
<evidence type="ECO:0000313" key="2">
    <source>
        <dbReference type="Proteomes" id="UP000199317"/>
    </source>
</evidence>
<dbReference type="AlphaFoldDB" id="A0A1H0WT35"/>
<keyword evidence="2" id="KW-1185">Reference proteome</keyword>
<protein>
    <submittedName>
        <fullName evidence="1">Uncharacterized protein</fullName>
    </submittedName>
</protein>
<reference evidence="2" key="1">
    <citation type="submission" date="2016-10" db="EMBL/GenBank/DDBJ databases">
        <authorList>
            <person name="Varghese N."/>
            <person name="Submissions S."/>
        </authorList>
    </citation>
    <scope>NUCLEOTIDE SEQUENCE [LARGE SCALE GENOMIC DNA]</scope>
    <source>
        <strain evidence="2">DSM 17101</strain>
    </source>
</reference>
<gene>
    <name evidence="1" type="ORF">SAMN04489708_1562</name>
</gene>
<evidence type="ECO:0000313" key="1">
    <source>
        <dbReference type="EMBL" id="SDP93861.1"/>
    </source>
</evidence>
<dbReference type="Proteomes" id="UP000199317">
    <property type="component" value="Unassembled WGS sequence"/>
</dbReference>
<organism evidence="1 2">
    <name type="scientific">Paracidovorax cattleyae</name>
    <dbReference type="NCBI Taxonomy" id="80868"/>
    <lineage>
        <taxon>Bacteria</taxon>
        <taxon>Pseudomonadati</taxon>
        <taxon>Pseudomonadota</taxon>
        <taxon>Betaproteobacteria</taxon>
        <taxon>Burkholderiales</taxon>
        <taxon>Comamonadaceae</taxon>
        <taxon>Paracidovorax</taxon>
    </lineage>
</organism>